<dbReference type="EMBL" id="BSYI01000048">
    <property type="protein sequence ID" value="GMG84982.1"/>
    <property type="molecule type" value="Genomic_DNA"/>
</dbReference>
<comment type="similarity">
    <text evidence="1 7">Belongs to the peptidase M3 family.</text>
</comment>
<dbReference type="InterPro" id="IPR024077">
    <property type="entry name" value="Neurolysin/TOP_dom2"/>
</dbReference>
<dbReference type="RefSeq" id="WP_285674181.1">
    <property type="nucleotide sequence ID" value="NZ_BSYI01000048.1"/>
</dbReference>
<keyword evidence="2 7" id="KW-0645">Protease</keyword>
<evidence type="ECO:0000256" key="1">
    <source>
        <dbReference type="ARBA" id="ARBA00006040"/>
    </source>
</evidence>
<evidence type="ECO:0000259" key="8">
    <source>
        <dbReference type="Pfam" id="PF01432"/>
    </source>
</evidence>
<sequence length="690" mass="73859">MSESVNPAITDWTGPFGLPDFGAIAPADFEPAFAAAMGDHNAEIAAIRDNAAAPDFANTIEALERAGERLDRVASIFFTLAASDTSAELQAIERRLSPQLAAHGQAILTDAALWARVKAVTAEGLGPEAARVTELAQRRFRRAGADLDAAGRARMREIGTRLAELGTAFAQAVLKDEQDWSLALGEDDMAGLPDFLVAAARAEAAARGADAAGVITLSRSSVEPFLALSDRRDLREAAWRAWTGRGESGSEGGAGGTWPIIAETLALRDEKAKLLGFESFADFRLAEEMAKTPDRVRGLLMQVWRPARAKAEADRAALEALAQEAGMNDPVEAWDWRYLAEKQRKKLHDLDEAALKPYLALDNVIAAAFDVAGRLFGLEFREVEGLPLPHRDARAWEVTRGGAHVGLFVGDYFARSSKRSGAWASALRRQQKLTEPHRPIILNTCNFAKGAPTLLSFDDARTLFHEFGHALHGLLSDVTYPSISGTAVARDFVELPSQLYEHWLAVPEVLAKHARHVETGAPMPEALVARLKAAETFGQGFATVEYLGSALVDLEMHGPRAAAAAADPAAFEAAVLAEIGMPREIAMRHRSPHFLHVFAGSGYASGYYSYMWSEVMDADAFRAFEETGDVFDRATAAKLEAHVLSAGGRAEPEAAYLGFRGAMPGPEALLEGRGLADAGTGAGADAGAAG</sequence>
<name>A0ABQ6LSD1_9RHOB</name>
<organism evidence="9 10">
    <name type="scientific">Paralimibaculum aggregatum</name>
    <dbReference type="NCBI Taxonomy" id="3036245"/>
    <lineage>
        <taxon>Bacteria</taxon>
        <taxon>Pseudomonadati</taxon>
        <taxon>Pseudomonadota</taxon>
        <taxon>Alphaproteobacteria</taxon>
        <taxon>Rhodobacterales</taxon>
        <taxon>Paracoccaceae</taxon>
        <taxon>Paralimibaculum</taxon>
    </lineage>
</organism>
<keyword evidence="6 7" id="KW-0482">Metalloprotease</keyword>
<evidence type="ECO:0000256" key="5">
    <source>
        <dbReference type="ARBA" id="ARBA00022833"/>
    </source>
</evidence>
<dbReference type="InterPro" id="IPR001567">
    <property type="entry name" value="Pept_M3A_M3B_dom"/>
</dbReference>
<proteinExistence type="inferred from homology"/>
<dbReference type="Pfam" id="PF01432">
    <property type="entry name" value="Peptidase_M3"/>
    <property type="match status" value="1"/>
</dbReference>
<dbReference type="SUPFAM" id="SSF55486">
    <property type="entry name" value="Metalloproteases ('zincins'), catalytic domain"/>
    <property type="match status" value="1"/>
</dbReference>
<dbReference type="PANTHER" id="PTHR43660:SF1">
    <property type="entry name" value="DIPEPTIDYL CARBOXYPEPTIDASE"/>
    <property type="match status" value="1"/>
</dbReference>
<reference evidence="9 10" key="1">
    <citation type="submission" date="2023-04" db="EMBL/GenBank/DDBJ databases">
        <title>Marinoamorphus aggregata gen. nov., sp. Nov., isolate from tissue of brittle star Ophioplocus japonicus.</title>
        <authorList>
            <person name="Kawano K."/>
            <person name="Sawayama S."/>
            <person name="Nakagawa S."/>
        </authorList>
    </citation>
    <scope>NUCLEOTIDE SEQUENCE [LARGE SCALE GENOMIC DNA]</scope>
    <source>
        <strain evidence="9 10">NKW23</strain>
    </source>
</reference>
<evidence type="ECO:0000256" key="4">
    <source>
        <dbReference type="ARBA" id="ARBA00022801"/>
    </source>
</evidence>
<dbReference type="CDD" id="cd06456">
    <property type="entry name" value="M3A_DCP"/>
    <property type="match status" value="1"/>
</dbReference>
<protein>
    <submittedName>
        <fullName evidence="9">M3 family metallopeptidase</fullName>
    </submittedName>
</protein>
<keyword evidence="3 7" id="KW-0479">Metal-binding</keyword>
<dbReference type="Gene3D" id="1.10.1370.10">
    <property type="entry name" value="Neurolysin, domain 3"/>
    <property type="match status" value="1"/>
</dbReference>
<comment type="cofactor">
    <cofactor evidence="7">
        <name>Zn(2+)</name>
        <dbReference type="ChEBI" id="CHEBI:29105"/>
    </cofactor>
    <text evidence="7">Binds 1 zinc ion.</text>
</comment>
<evidence type="ECO:0000256" key="3">
    <source>
        <dbReference type="ARBA" id="ARBA00022723"/>
    </source>
</evidence>
<accession>A0ABQ6LSD1</accession>
<evidence type="ECO:0000313" key="9">
    <source>
        <dbReference type="EMBL" id="GMG84982.1"/>
    </source>
</evidence>
<keyword evidence="10" id="KW-1185">Reference proteome</keyword>
<gene>
    <name evidence="9" type="ORF">LNKW23_41980</name>
</gene>
<dbReference type="Gene3D" id="1.10.1370.40">
    <property type="match status" value="1"/>
</dbReference>
<dbReference type="InterPro" id="IPR024079">
    <property type="entry name" value="MetalloPept_cat_dom_sf"/>
</dbReference>
<evidence type="ECO:0000256" key="6">
    <source>
        <dbReference type="ARBA" id="ARBA00023049"/>
    </source>
</evidence>
<keyword evidence="4 7" id="KW-0378">Hydrolase</keyword>
<dbReference type="Gene3D" id="3.40.390.10">
    <property type="entry name" value="Collagenase (Catalytic Domain)"/>
    <property type="match status" value="1"/>
</dbReference>
<evidence type="ECO:0000256" key="7">
    <source>
        <dbReference type="RuleBase" id="RU003435"/>
    </source>
</evidence>
<dbReference type="InterPro" id="IPR034005">
    <property type="entry name" value="M3A_DCP"/>
</dbReference>
<keyword evidence="5 7" id="KW-0862">Zinc</keyword>
<feature type="domain" description="Peptidase M3A/M3B catalytic" evidence="8">
    <location>
        <begin position="226"/>
        <end position="674"/>
    </location>
</feature>
<comment type="caution">
    <text evidence="9">The sequence shown here is derived from an EMBL/GenBank/DDBJ whole genome shotgun (WGS) entry which is preliminary data.</text>
</comment>
<dbReference type="Proteomes" id="UP001239909">
    <property type="component" value="Unassembled WGS sequence"/>
</dbReference>
<dbReference type="PANTHER" id="PTHR43660">
    <property type="entry name" value="DIPEPTIDYL CARBOXYPEPTIDASE"/>
    <property type="match status" value="1"/>
</dbReference>
<evidence type="ECO:0000313" key="10">
    <source>
        <dbReference type="Proteomes" id="UP001239909"/>
    </source>
</evidence>
<evidence type="ECO:0000256" key="2">
    <source>
        <dbReference type="ARBA" id="ARBA00022670"/>
    </source>
</evidence>
<dbReference type="InterPro" id="IPR045090">
    <property type="entry name" value="Pept_M3A_M3B"/>
</dbReference>